<sequence length="154" mass="16649">MLLTVPLEVPAGVLRVSTLRARLLEMPADALVVAERATDDGSGWAVVAWPVQAHVRDETGRRVCVVGLPQVNTVEDAMSASMLWGRLVDLPDDALVVTVWETEDGPRQTTLGWPVEDLTMDENGDPAAVVTLPPMASGATGYAYDEFVYTLGWE</sequence>
<dbReference type="Proteomes" id="UP001596066">
    <property type="component" value="Unassembled WGS sequence"/>
</dbReference>
<accession>A0ABW0V939</accession>
<evidence type="ECO:0000313" key="2">
    <source>
        <dbReference type="Proteomes" id="UP001596066"/>
    </source>
</evidence>
<dbReference type="RefSeq" id="WP_346143446.1">
    <property type="nucleotide sequence ID" value="NZ_BAAAUA010000013.1"/>
</dbReference>
<reference evidence="2" key="1">
    <citation type="journal article" date="2019" name="Int. J. Syst. Evol. Microbiol.">
        <title>The Global Catalogue of Microorganisms (GCM) 10K type strain sequencing project: providing services to taxonomists for standard genome sequencing and annotation.</title>
        <authorList>
            <consortium name="The Broad Institute Genomics Platform"/>
            <consortium name="The Broad Institute Genome Sequencing Center for Infectious Disease"/>
            <person name="Wu L."/>
            <person name="Ma J."/>
        </authorList>
    </citation>
    <scope>NUCLEOTIDE SEQUENCE [LARGE SCALE GENOMIC DNA]</scope>
    <source>
        <strain evidence="2">CGMCC 4.1622</strain>
    </source>
</reference>
<dbReference type="EMBL" id="JBHSOC010000011">
    <property type="protein sequence ID" value="MFC5641374.1"/>
    <property type="molecule type" value="Genomic_DNA"/>
</dbReference>
<evidence type="ECO:0000313" key="1">
    <source>
        <dbReference type="EMBL" id="MFC5641374.1"/>
    </source>
</evidence>
<organism evidence="1 2">
    <name type="scientific">Kitasatospora cinereorecta</name>
    <dbReference type="NCBI Taxonomy" id="285560"/>
    <lineage>
        <taxon>Bacteria</taxon>
        <taxon>Bacillati</taxon>
        <taxon>Actinomycetota</taxon>
        <taxon>Actinomycetes</taxon>
        <taxon>Kitasatosporales</taxon>
        <taxon>Streptomycetaceae</taxon>
        <taxon>Kitasatospora</taxon>
    </lineage>
</organism>
<comment type="caution">
    <text evidence="1">The sequence shown here is derived from an EMBL/GenBank/DDBJ whole genome shotgun (WGS) entry which is preliminary data.</text>
</comment>
<keyword evidence="2" id="KW-1185">Reference proteome</keyword>
<proteinExistence type="predicted"/>
<gene>
    <name evidence="1" type="ORF">ACFPZF_08360</name>
</gene>
<protein>
    <submittedName>
        <fullName evidence="1">Uncharacterized protein</fullName>
    </submittedName>
</protein>
<name>A0ABW0V939_9ACTN</name>